<comment type="caution">
    <text evidence="2">The sequence shown here is derived from an EMBL/GenBank/DDBJ whole genome shotgun (WGS) entry which is preliminary data.</text>
</comment>
<protein>
    <submittedName>
        <fullName evidence="2">Uncharacterized protein</fullName>
    </submittedName>
</protein>
<dbReference type="AlphaFoldDB" id="A0A5C6CNB8"/>
<proteinExistence type="predicted"/>
<keyword evidence="3" id="KW-1185">Reference proteome</keyword>
<evidence type="ECO:0000313" key="2">
    <source>
        <dbReference type="EMBL" id="TWU25595.1"/>
    </source>
</evidence>
<keyword evidence="1" id="KW-0472">Membrane</keyword>
<dbReference type="Proteomes" id="UP000318437">
    <property type="component" value="Unassembled WGS sequence"/>
</dbReference>
<sequence>MKSIGAIFGVLLIWYSSLQWCYEYWHKWYPSGVYFYFVPIGVYLVFRACHLTSSWKPFWISLIALIPPLVALACRGFNI</sequence>
<name>A0A5C6CNB8_9BACT</name>
<feature type="transmembrane region" description="Helical" evidence="1">
    <location>
        <begin position="28"/>
        <end position="46"/>
    </location>
</feature>
<feature type="transmembrane region" description="Helical" evidence="1">
    <location>
        <begin position="58"/>
        <end position="78"/>
    </location>
</feature>
<keyword evidence="1" id="KW-1133">Transmembrane helix</keyword>
<organism evidence="2 3">
    <name type="scientific">Bythopirellula polymerisocia</name>
    <dbReference type="NCBI Taxonomy" id="2528003"/>
    <lineage>
        <taxon>Bacteria</taxon>
        <taxon>Pseudomonadati</taxon>
        <taxon>Planctomycetota</taxon>
        <taxon>Planctomycetia</taxon>
        <taxon>Pirellulales</taxon>
        <taxon>Lacipirellulaceae</taxon>
        <taxon>Bythopirellula</taxon>
    </lineage>
</organism>
<gene>
    <name evidence="2" type="ORF">Pla144_28020</name>
</gene>
<keyword evidence="1" id="KW-0812">Transmembrane</keyword>
<accession>A0A5C6CNB8</accession>
<reference evidence="2 3" key="1">
    <citation type="submission" date="2019-02" db="EMBL/GenBank/DDBJ databases">
        <title>Deep-cultivation of Planctomycetes and their phenomic and genomic characterization uncovers novel biology.</title>
        <authorList>
            <person name="Wiegand S."/>
            <person name="Jogler M."/>
            <person name="Boedeker C."/>
            <person name="Pinto D."/>
            <person name="Vollmers J."/>
            <person name="Rivas-Marin E."/>
            <person name="Kohn T."/>
            <person name="Peeters S.H."/>
            <person name="Heuer A."/>
            <person name="Rast P."/>
            <person name="Oberbeckmann S."/>
            <person name="Bunk B."/>
            <person name="Jeske O."/>
            <person name="Meyerdierks A."/>
            <person name="Storesund J.E."/>
            <person name="Kallscheuer N."/>
            <person name="Luecker S."/>
            <person name="Lage O.M."/>
            <person name="Pohl T."/>
            <person name="Merkel B.J."/>
            <person name="Hornburger P."/>
            <person name="Mueller R.-W."/>
            <person name="Bruemmer F."/>
            <person name="Labrenz M."/>
            <person name="Spormann A.M."/>
            <person name="Op Den Camp H."/>
            <person name="Overmann J."/>
            <person name="Amann R."/>
            <person name="Jetten M.S.M."/>
            <person name="Mascher T."/>
            <person name="Medema M.H."/>
            <person name="Devos D.P."/>
            <person name="Kaster A.-K."/>
            <person name="Ovreas L."/>
            <person name="Rohde M."/>
            <person name="Galperin M.Y."/>
            <person name="Jogler C."/>
        </authorList>
    </citation>
    <scope>NUCLEOTIDE SEQUENCE [LARGE SCALE GENOMIC DNA]</scope>
    <source>
        <strain evidence="2 3">Pla144</strain>
    </source>
</reference>
<dbReference type="EMBL" id="SJPS01000004">
    <property type="protein sequence ID" value="TWU25595.1"/>
    <property type="molecule type" value="Genomic_DNA"/>
</dbReference>
<evidence type="ECO:0000313" key="3">
    <source>
        <dbReference type="Proteomes" id="UP000318437"/>
    </source>
</evidence>
<evidence type="ECO:0000256" key="1">
    <source>
        <dbReference type="SAM" id="Phobius"/>
    </source>
</evidence>